<evidence type="ECO:0000256" key="2">
    <source>
        <dbReference type="SAM" id="Phobius"/>
    </source>
</evidence>
<sequence length="469" mass="53162">MKKFTFRKFINDIHLWLGIGSGLILFIICLTGTIYVFAKEITDWMDKEKVTISVPENANTIPVTELVALLEKEKKDTKVTGIQIPEGKDRSWLFTLTPKDILLRRSKEEREAKLKEGKREKSEGRKASDDKSRQKGRGADKDSKAKNEKGKGRGGDRERIKTYYVNPYTGEVLGDTRTTSSKFFLTIMGLHRWLLLDHDIGRPITGTATLIFIFMEITGLILWLPAKLKSWKKWSAWKAGFKIKTEARWKRINHDLHNTLGFYTFLLLTLMALTGLCFSFEWFRNGVGNVFGAKPFEDKKAVASVQSEYAGANPLSLDLIITKANEVYPYNGDLRLSLPKDSVGPVIVYKAHTGFIASAGTDRLYLDQYTGYTLKKEPFSDKRTGEQIVALIYPLHVGEVFGTFTKIIYFIACLIATSLPVTGTFIWINKLRKKSEKNERGKTKKKSSKKDKTSQQNASVELPVMKSDA</sequence>
<dbReference type="EMBL" id="BBLT01000001">
    <property type="protein sequence ID" value="GAL83167.1"/>
    <property type="molecule type" value="Genomic_DNA"/>
</dbReference>
<feature type="region of interest" description="Disordered" evidence="1">
    <location>
        <begin position="434"/>
        <end position="469"/>
    </location>
</feature>
<dbReference type="RefSeq" id="WP_045457647.1">
    <property type="nucleotide sequence ID" value="NZ_BBLT01000001.1"/>
</dbReference>
<proteinExistence type="predicted"/>
<evidence type="ECO:0000256" key="1">
    <source>
        <dbReference type="SAM" id="MobiDB-lite"/>
    </source>
</evidence>
<dbReference type="AlphaFoldDB" id="A0A098L994"/>
<feature type="transmembrane region" description="Helical" evidence="2">
    <location>
        <begin position="204"/>
        <end position="224"/>
    </location>
</feature>
<evidence type="ECO:0000313" key="4">
    <source>
        <dbReference type="Proteomes" id="UP000030185"/>
    </source>
</evidence>
<dbReference type="eggNOG" id="COG3182">
    <property type="taxonomic scope" value="Bacteria"/>
</dbReference>
<comment type="caution">
    <text evidence="3">The sequence shown here is derived from an EMBL/GenBank/DDBJ whole genome shotgun (WGS) entry which is preliminary data.</text>
</comment>
<feature type="transmembrane region" description="Helical" evidence="2">
    <location>
        <begin position="12"/>
        <end position="38"/>
    </location>
</feature>
<keyword evidence="4" id="KW-1185">Reference proteome</keyword>
<dbReference type="PANTHER" id="PTHR34219">
    <property type="entry name" value="IRON-REGULATED INNER MEMBRANE PROTEIN-RELATED"/>
    <property type="match status" value="1"/>
</dbReference>
<evidence type="ECO:0000313" key="3">
    <source>
        <dbReference type="EMBL" id="GAL83167.1"/>
    </source>
</evidence>
<feature type="transmembrane region" description="Helical" evidence="2">
    <location>
        <begin position="260"/>
        <end position="283"/>
    </location>
</feature>
<dbReference type="PANTHER" id="PTHR34219:SF3">
    <property type="entry name" value="BLL7967 PROTEIN"/>
    <property type="match status" value="1"/>
</dbReference>
<keyword evidence="2" id="KW-0812">Transmembrane</keyword>
<name>A0A098L994_9BACT</name>
<gene>
    <name evidence="3" type="ORF">MYP_393</name>
</gene>
<reference evidence="3 4" key="1">
    <citation type="submission" date="2014-09" db="EMBL/GenBank/DDBJ databases">
        <title>Sporocytophaga myxococcoides PG-01 genome sequencing.</title>
        <authorList>
            <person name="Liu L."/>
            <person name="Gao P.J."/>
            <person name="Chen G.J."/>
            <person name="Wang L.S."/>
        </authorList>
    </citation>
    <scope>NUCLEOTIDE SEQUENCE [LARGE SCALE GENOMIC DNA]</scope>
    <source>
        <strain evidence="3 4">PG-01</strain>
    </source>
</reference>
<keyword evidence="2" id="KW-0472">Membrane</keyword>
<dbReference type="STRING" id="153721.MYP_393"/>
<feature type="region of interest" description="Disordered" evidence="1">
    <location>
        <begin position="112"/>
        <end position="156"/>
    </location>
</feature>
<dbReference type="Pfam" id="PF03929">
    <property type="entry name" value="PepSY_TM"/>
    <property type="match status" value="1"/>
</dbReference>
<feature type="transmembrane region" description="Helical" evidence="2">
    <location>
        <begin position="407"/>
        <end position="428"/>
    </location>
</feature>
<accession>A0A098L994</accession>
<protein>
    <submittedName>
        <fullName evidence="3">Iron uptake protein</fullName>
    </submittedName>
</protein>
<dbReference type="Proteomes" id="UP000030185">
    <property type="component" value="Unassembled WGS sequence"/>
</dbReference>
<keyword evidence="2" id="KW-1133">Transmembrane helix</keyword>
<organism evidence="3 4">
    <name type="scientific">Sporocytophaga myxococcoides</name>
    <dbReference type="NCBI Taxonomy" id="153721"/>
    <lineage>
        <taxon>Bacteria</taxon>
        <taxon>Pseudomonadati</taxon>
        <taxon>Bacteroidota</taxon>
        <taxon>Cytophagia</taxon>
        <taxon>Cytophagales</taxon>
        <taxon>Cytophagaceae</taxon>
        <taxon>Sporocytophaga</taxon>
    </lineage>
</organism>
<dbReference type="InterPro" id="IPR005625">
    <property type="entry name" value="PepSY-ass_TM"/>
</dbReference>